<keyword evidence="2 3" id="KW-0808">Transferase</keyword>
<protein>
    <submittedName>
        <fullName evidence="5">Propionate CoA-transferase</fullName>
        <ecNumber evidence="5">2.8.3.1</ecNumber>
    </submittedName>
</protein>
<evidence type="ECO:0000256" key="2">
    <source>
        <dbReference type="ARBA" id="ARBA00022679"/>
    </source>
</evidence>
<reference evidence="5 6" key="1">
    <citation type="journal article" date="2010" name="Stand. Genomic Sci.">
        <title>Complete genome sequence of Ilyobacter polytropus type strain (CuHbu1).</title>
        <authorList>
            <person name="Sikorski J."/>
            <person name="Chertkov O."/>
            <person name="Lapidus A."/>
            <person name="Nolan M."/>
            <person name="Lucas S."/>
            <person name="Del Rio T.G."/>
            <person name="Tice H."/>
            <person name="Cheng J.F."/>
            <person name="Tapia R."/>
            <person name="Han C."/>
            <person name="Goodwin L."/>
            <person name="Pitluck S."/>
            <person name="Liolios K."/>
            <person name="Ivanova N."/>
            <person name="Mavromatis K."/>
            <person name="Mikhailova N."/>
            <person name="Pati A."/>
            <person name="Chen A."/>
            <person name="Palaniappan K."/>
            <person name="Land M."/>
            <person name="Hauser L."/>
            <person name="Chang Y.J."/>
            <person name="Jeffries C.D."/>
            <person name="Brambilla E."/>
            <person name="Yasawong M."/>
            <person name="Rohde M."/>
            <person name="Pukall R."/>
            <person name="Spring S."/>
            <person name="Goker M."/>
            <person name="Woyke T."/>
            <person name="Bristow J."/>
            <person name="Eisen J.A."/>
            <person name="Markowitz V."/>
            <person name="Hugenholtz P."/>
            <person name="Kyrpides N.C."/>
            <person name="Klenk H.P."/>
        </authorList>
    </citation>
    <scope>NUCLEOTIDE SEQUENCE [LARGE SCALE GENOMIC DNA]</scope>
    <source>
        <strain evidence="6">ATCC 51220 / DSM 2926 / LMG 16218 / CuHBu1</strain>
    </source>
</reference>
<dbReference type="InterPro" id="IPR004165">
    <property type="entry name" value="CoA_trans_fam_I"/>
</dbReference>
<feature type="active site" description="5-glutamyl coenzyme A thioester intermediate" evidence="4">
    <location>
        <position position="331"/>
    </location>
</feature>
<dbReference type="EC" id="2.8.3.1" evidence="5"/>
<gene>
    <name evidence="5" type="ordered locus">Ilyop_0272</name>
</gene>
<dbReference type="eggNOG" id="COG4670">
    <property type="taxonomic scope" value="Bacteria"/>
</dbReference>
<dbReference type="KEGG" id="ipo:Ilyop_0272"/>
<dbReference type="RefSeq" id="WP_013386732.1">
    <property type="nucleotide sequence ID" value="NC_014632.1"/>
</dbReference>
<organism evidence="5 6">
    <name type="scientific">Ilyobacter polytropus (strain ATCC 51220 / DSM 2926 / LMG 16218 / CuHBu1)</name>
    <dbReference type="NCBI Taxonomy" id="572544"/>
    <lineage>
        <taxon>Bacteria</taxon>
        <taxon>Fusobacteriati</taxon>
        <taxon>Fusobacteriota</taxon>
        <taxon>Fusobacteriia</taxon>
        <taxon>Fusobacteriales</taxon>
        <taxon>Fusobacteriaceae</taxon>
        <taxon>Ilyobacter</taxon>
    </lineage>
</organism>
<sequence length="524" mass="56818">MSRVKFVSANEAVDLIKDGSCVANGGFVGIGVAEEVLERLENRYRNTGGPRDLSLIYTAGQGDGKTKGLNHFGQEGMVKKVIGGHWGLAPSLGKLANEEKLQGYNLPQGVISHIFRDLAAGKPGTLTHVGLGTFVDPEISGGKINLSTTEDVVEKMKIGKKDYLFYNIEKIVPKIDYAIIRGSSADENGNISMEKEALTLETLSIAMATRNTGGKVIVQVEKKVKSGSIDPKLVKIPGILVDYVVVSEVPAENHMQTFSEIFNESYVNSAISISEGSLDFPLNERKVIARRCAMLLSEETRILNYGIGMPEGIAAVLNEEGMEKNFIPTVEPGAIGGTPVGGLSFGAAITPEAIIDQSYQFDYYNGGGLDMAFLGLAQCDEHGNINVSKFGPKIAGCGGFIDITQNAKQVVFCGTFTAGGLKVEAKNGKLDITNEGKFSKFLKDVEQITFSGELANKQNKNIFYVTERAVFKLKKEGLELIEIAPGVDLEKDILENMDFKPMISDDLKLMDERIFKDELMGLNF</sequence>
<evidence type="ECO:0000313" key="6">
    <source>
        <dbReference type="Proteomes" id="UP000006875"/>
    </source>
</evidence>
<dbReference type="PANTHER" id="PTHR43293:SF1">
    <property type="entry name" value="ACETATE COA-TRANSFERASE YDIF"/>
    <property type="match status" value="1"/>
</dbReference>
<dbReference type="AlphaFoldDB" id="E3HAR0"/>
<dbReference type="HOGENOM" id="CLU_026774_4_0_0"/>
<dbReference type="GO" id="GO:0018729">
    <property type="term" value="F:propionate CoA-transferase activity"/>
    <property type="evidence" value="ECO:0007669"/>
    <property type="project" value="UniProtKB-EC"/>
</dbReference>
<evidence type="ECO:0000256" key="4">
    <source>
        <dbReference type="PIRSR" id="PIRSR000858-1"/>
    </source>
</evidence>
<dbReference type="PIRSF" id="PIRSF000858">
    <property type="entry name" value="SCOT-t"/>
    <property type="match status" value="1"/>
</dbReference>
<dbReference type="SMART" id="SM00882">
    <property type="entry name" value="CoA_trans"/>
    <property type="match status" value="1"/>
</dbReference>
<comment type="similarity">
    <text evidence="1 3">Belongs to the 3-oxoacid CoA-transferase family.</text>
</comment>
<name>E3HAR0_ILYPC</name>
<dbReference type="InterPro" id="IPR014388">
    <property type="entry name" value="3-oxoacid_CoA-transferase"/>
</dbReference>
<dbReference type="Gene3D" id="3.40.1080.10">
    <property type="entry name" value="Glutaconate Coenzyme A-transferase"/>
    <property type="match status" value="2"/>
</dbReference>
<keyword evidence="6" id="KW-1185">Reference proteome</keyword>
<dbReference type="STRING" id="572544.Ilyop_0272"/>
<dbReference type="Pfam" id="PF01144">
    <property type="entry name" value="CoA_trans"/>
    <property type="match status" value="1"/>
</dbReference>
<dbReference type="GO" id="GO:0046952">
    <property type="term" value="P:ketone body catabolic process"/>
    <property type="evidence" value="ECO:0007669"/>
    <property type="project" value="InterPro"/>
</dbReference>
<dbReference type="SUPFAM" id="SSF100950">
    <property type="entry name" value="NagB/RpiA/CoA transferase-like"/>
    <property type="match status" value="2"/>
</dbReference>
<dbReference type="PANTHER" id="PTHR43293">
    <property type="entry name" value="ACETATE COA-TRANSFERASE YDIF"/>
    <property type="match status" value="1"/>
</dbReference>
<dbReference type="InterPro" id="IPR037171">
    <property type="entry name" value="NagB/RpiA_transferase-like"/>
</dbReference>
<accession>E3HAR0</accession>
<evidence type="ECO:0000256" key="3">
    <source>
        <dbReference type="PIRNR" id="PIRNR000858"/>
    </source>
</evidence>
<evidence type="ECO:0000256" key="1">
    <source>
        <dbReference type="ARBA" id="ARBA00007154"/>
    </source>
</evidence>
<dbReference type="Proteomes" id="UP000006875">
    <property type="component" value="Chromosome"/>
</dbReference>
<dbReference type="OrthoDB" id="9805230at2"/>
<dbReference type="EMBL" id="CP002281">
    <property type="protein sequence ID" value="ADO82061.1"/>
    <property type="molecule type" value="Genomic_DNA"/>
</dbReference>
<evidence type="ECO:0000313" key="5">
    <source>
        <dbReference type="EMBL" id="ADO82061.1"/>
    </source>
</evidence>
<proteinExistence type="inferred from homology"/>